<proteinExistence type="predicted"/>
<feature type="compositionally biased region" description="Basic and acidic residues" evidence="1">
    <location>
        <begin position="15"/>
        <end position="27"/>
    </location>
</feature>
<protein>
    <submittedName>
        <fullName evidence="2">Uncharacterized protein</fullName>
    </submittedName>
</protein>
<feature type="compositionally biased region" description="Polar residues" evidence="1">
    <location>
        <begin position="29"/>
        <end position="66"/>
    </location>
</feature>
<evidence type="ECO:0000313" key="3">
    <source>
        <dbReference type="Proteomes" id="UP000242715"/>
    </source>
</evidence>
<feature type="region of interest" description="Disordered" evidence="1">
    <location>
        <begin position="1"/>
        <end position="66"/>
    </location>
</feature>
<gene>
    <name evidence="2" type="ORF">TSUD_379370</name>
</gene>
<dbReference type="EMBL" id="DF973882">
    <property type="protein sequence ID" value="GAU41799.1"/>
    <property type="molecule type" value="Genomic_DNA"/>
</dbReference>
<accession>A0A2Z6PBJ5</accession>
<dbReference type="Proteomes" id="UP000242715">
    <property type="component" value="Unassembled WGS sequence"/>
</dbReference>
<evidence type="ECO:0000256" key="1">
    <source>
        <dbReference type="SAM" id="MobiDB-lite"/>
    </source>
</evidence>
<dbReference type="AlphaFoldDB" id="A0A2Z6PBJ5"/>
<reference evidence="3" key="1">
    <citation type="journal article" date="2017" name="Front. Plant Sci.">
        <title>Climate Clever Clovers: New Paradigm to Reduce the Environmental Footprint of Ruminants by Breeding Low Methanogenic Forages Utilizing Haplotype Variation.</title>
        <authorList>
            <person name="Kaur P."/>
            <person name="Appels R."/>
            <person name="Bayer P.E."/>
            <person name="Keeble-Gagnere G."/>
            <person name="Wang J."/>
            <person name="Hirakawa H."/>
            <person name="Shirasawa K."/>
            <person name="Vercoe P."/>
            <person name="Stefanova K."/>
            <person name="Durmic Z."/>
            <person name="Nichols P."/>
            <person name="Revell C."/>
            <person name="Isobe S.N."/>
            <person name="Edwards D."/>
            <person name="Erskine W."/>
        </authorList>
    </citation>
    <scope>NUCLEOTIDE SEQUENCE [LARGE SCALE GENOMIC DNA]</scope>
    <source>
        <strain evidence="3">cv. Daliak</strain>
    </source>
</reference>
<sequence length="66" mass="7565">MNSDRKSLGYSKDLPANDEKNSREFKKNLLSNQNGYSEYPSSKKNSEITKTNPISNQKDLSYSNYP</sequence>
<keyword evidence="3" id="KW-1185">Reference proteome</keyword>
<organism evidence="2 3">
    <name type="scientific">Trifolium subterraneum</name>
    <name type="common">Subterranean clover</name>
    <dbReference type="NCBI Taxonomy" id="3900"/>
    <lineage>
        <taxon>Eukaryota</taxon>
        <taxon>Viridiplantae</taxon>
        <taxon>Streptophyta</taxon>
        <taxon>Embryophyta</taxon>
        <taxon>Tracheophyta</taxon>
        <taxon>Spermatophyta</taxon>
        <taxon>Magnoliopsida</taxon>
        <taxon>eudicotyledons</taxon>
        <taxon>Gunneridae</taxon>
        <taxon>Pentapetalae</taxon>
        <taxon>rosids</taxon>
        <taxon>fabids</taxon>
        <taxon>Fabales</taxon>
        <taxon>Fabaceae</taxon>
        <taxon>Papilionoideae</taxon>
        <taxon>50 kb inversion clade</taxon>
        <taxon>NPAAA clade</taxon>
        <taxon>Hologalegina</taxon>
        <taxon>IRL clade</taxon>
        <taxon>Trifolieae</taxon>
        <taxon>Trifolium</taxon>
    </lineage>
</organism>
<name>A0A2Z6PBJ5_TRISU</name>
<evidence type="ECO:0000313" key="2">
    <source>
        <dbReference type="EMBL" id="GAU41799.1"/>
    </source>
</evidence>
<dbReference type="OrthoDB" id="10514272at2759"/>